<dbReference type="GO" id="GO:0004725">
    <property type="term" value="F:protein tyrosine phosphatase activity"/>
    <property type="evidence" value="ECO:0007669"/>
    <property type="project" value="UniProtKB-EC"/>
</dbReference>
<dbReference type="InterPro" id="IPR001763">
    <property type="entry name" value="Rhodanese-like_dom"/>
</dbReference>
<dbReference type="GO" id="GO:0005634">
    <property type="term" value="C:nucleus"/>
    <property type="evidence" value="ECO:0007669"/>
    <property type="project" value="TreeGrafter"/>
</dbReference>
<dbReference type="GeneID" id="94830771"/>
<dbReference type="PROSITE" id="PS50206">
    <property type="entry name" value="RHODANESE_3"/>
    <property type="match status" value="1"/>
</dbReference>
<dbReference type="PANTHER" id="PTHR10828">
    <property type="entry name" value="M-PHASE INDUCER PHOSPHATASE DUAL SPECIFICITY PHOSPHATASE CDC25"/>
    <property type="match status" value="1"/>
</dbReference>
<keyword evidence="5" id="KW-0904">Protein phosphatase</keyword>
<dbReference type="GO" id="GO:0000086">
    <property type="term" value="P:G2/M transition of mitotic cell cycle"/>
    <property type="evidence" value="ECO:0007669"/>
    <property type="project" value="TreeGrafter"/>
</dbReference>
<dbReference type="AlphaFoldDB" id="A0A1J4J722"/>
<dbReference type="Gene3D" id="3.40.250.10">
    <property type="entry name" value="Rhodanese-like domain"/>
    <property type="match status" value="1"/>
</dbReference>
<name>A0A1J4J722_9EUKA</name>
<keyword evidence="3" id="KW-0132">Cell division</keyword>
<dbReference type="SUPFAM" id="SSF52821">
    <property type="entry name" value="Rhodanese/Cell cycle control phosphatase"/>
    <property type="match status" value="1"/>
</dbReference>
<dbReference type="OrthoDB" id="102559at2759"/>
<dbReference type="VEuPathDB" id="TrichDB:TRFO_11495"/>
<accession>A0A1J4J722</accession>
<dbReference type="RefSeq" id="XP_068347136.1">
    <property type="nucleotide sequence ID" value="XM_068496067.1"/>
</dbReference>
<evidence type="ECO:0000256" key="5">
    <source>
        <dbReference type="ARBA" id="ARBA00022912"/>
    </source>
</evidence>
<dbReference type="InterPro" id="IPR036873">
    <property type="entry name" value="Rhodanese-like_dom_sf"/>
</dbReference>
<dbReference type="PANTHER" id="PTHR10828:SF17">
    <property type="entry name" value="PROTEIN-TYROSINE-PHOSPHATASE"/>
    <property type="match status" value="1"/>
</dbReference>
<dbReference type="InterPro" id="IPR000751">
    <property type="entry name" value="MPI_Phosphatase"/>
</dbReference>
<evidence type="ECO:0000256" key="6">
    <source>
        <dbReference type="ARBA" id="ARBA00023306"/>
    </source>
</evidence>
<dbReference type="EMBL" id="MLAK01001359">
    <property type="protein sequence ID" value="OHS93999.1"/>
    <property type="molecule type" value="Genomic_DNA"/>
</dbReference>
<evidence type="ECO:0000256" key="4">
    <source>
        <dbReference type="ARBA" id="ARBA00022801"/>
    </source>
</evidence>
<dbReference type="SMART" id="SM00450">
    <property type="entry name" value="RHOD"/>
    <property type="match status" value="1"/>
</dbReference>
<gene>
    <name evidence="8" type="ORF">TRFO_11495</name>
</gene>
<evidence type="ECO:0000313" key="8">
    <source>
        <dbReference type="EMBL" id="OHS93999.1"/>
    </source>
</evidence>
<keyword evidence="9" id="KW-1185">Reference proteome</keyword>
<keyword evidence="4" id="KW-0378">Hydrolase</keyword>
<evidence type="ECO:0000256" key="3">
    <source>
        <dbReference type="ARBA" id="ARBA00022618"/>
    </source>
</evidence>
<dbReference type="EC" id="3.1.3.48" evidence="2"/>
<dbReference type="PRINTS" id="PR00716">
    <property type="entry name" value="MPIPHPHTASE"/>
</dbReference>
<evidence type="ECO:0000256" key="2">
    <source>
        <dbReference type="ARBA" id="ARBA00013064"/>
    </source>
</evidence>
<feature type="domain" description="Rhodanese" evidence="7">
    <location>
        <begin position="73"/>
        <end position="169"/>
    </location>
</feature>
<reference evidence="8" key="1">
    <citation type="submission" date="2016-10" db="EMBL/GenBank/DDBJ databases">
        <authorList>
            <person name="Benchimol M."/>
            <person name="Almeida L.G."/>
            <person name="Vasconcelos A.T."/>
            <person name="Perreira-Neves A."/>
            <person name="Rosa I.A."/>
            <person name="Tasca T."/>
            <person name="Bogo M.R."/>
            <person name="de Souza W."/>
        </authorList>
    </citation>
    <scope>NUCLEOTIDE SEQUENCE [LARGE SCALE GENOMIC DNA]</scope>
    <source>
        <strain evidence="8">K</strain>
    </source>
</reference>
<organism evidence="8 9">
    <name type="scientific">Tritrichomonas foetus</name>
    <dbReference type="NCBI Taxonomy" id="1144522"/>
    <lineage>
        <taxon>Eukaryota</taxon>
        <taxon>Metamonada</taxon>
        <taxon>Parabasalia</taxon>
        <taxon>Tritrichomonadida</taxon>
        <taxon>Tritrichomonadidae</taxon>
        <taxon>Tritrichomonas</taxon>
    </lineage>
</organism>
<dbReference type="Proteomes" id="UP000179807">
    <property type="component" value="Unassembled WGS sequence"/>
</dbReference>
<evidence type="ECO:0000259" key="7">
    <source>
        <dbReference type="PROSITE" id="PS50206"/>
    </source>
</evidence>
<dbReference type="GO" id="GO:0010971">
    <property type="term" value="P:positive regulation of G2/M transition of mitotic cell cycle"/>
    <property type="evidence" value="ECO:0007669"/>
    <property type="project" value="TreeGrafter"/>
</dbReference>
<evidence type="ECO:0000313" key="9">
    <source>
        <dbReference type="Proteomes" id="UP000179807"/>
    </source>
</evidence>
<sequence length="248" mass="28929">MKRFSDIQKIFTEMSFHSPYSMKAIPTPDFSGMDDDEDLHRNNYPNLKLITADEFEGILTGNLSNDYLKILPLDCRYDYEYKAGHISGAKNITDMESLLSIFSRYKNSKNVCVVFYCEFSTVRGPKFMTRFIEFDSLLNSPNETRFFQNVFLLKGGFSNFYELKKNNQAVCAGNYVKMLDEHHVRNGDYKKCNDKFREFLTIRLSCYSQIGRSFSQPITYNSTLIPNQYRKLCKLCILTDKPKFGQSQ</sequence>
<proteinExistence type="inferred from homology"/>
<keyword evidence="6" id="KW-0131">Cell cycle</keyword>
<dbReference type="GO" id="GO:0051301">
    <property type="term" value="P:cell division"/>
    <property type="evidence" value="ECO:0007669"/>
    <property type="project" value="UniProtKB-KW"/>
</dbReference>
<evidence type="ECO:0000256" key="1">
    <source>
        <dbReference type="ARBA" id="ARBA00011065"/>
    </source>
</evidence>
<dbReference type="Pfam" id="PF00581">
    <property type="entry name" value="Rhodanese"/>
    <property type="match status" value="1"/>
</dbReference>
<comment type="similarity">
    <text evidence="1">Belongs to the MPI phosphatase family.</text>
</comment>
<protein>
    <recommendedName>
        <fullName evidence="2">protein-tyrosine-phosphatase</fullName>
        <ecNumber evidence="2">3.1.3.48</ecNumber>
    </recommendedName>
</protein>
<dbReference type="GO" id="GO:0110032">
    <property type="term" value="P:positive regulation of G2/MI transition of meiotic cell cycle"/>
    <property type="evidence" value="ECO:0007669"/>
    <property type="project" value="TreeGrafter"/>
</dbReference>
<dbReference type="GO" id="GO:0005737">
    <property type="term" value="C:cytoplasm"/>
    <property type="evidence" value="ECO:0007669"/>
    <property type="project" value="TreeGrafter"/>
</dbReference>
<comment type="caution">
    <text evidence="8">The sequence shown here is derived from an EMBL/GenBank/DDBJ whole genome shotgun (WGS) entry which is preliminary data.</text>
</comment>